<reference evidence="3" key="1">
    <citation type="journal article" date="2019" name="Int. J. Syst. Evol. Microbiol.">
        <title>The Global Catalogue of Microorganisms (GCM) 10K type strain sequencing project: providing services to taxonomists for standard genome sequencing and annotation.</title>
        <authorList>
            <consortium name="The Broad Institute Genomics Platform"/>
            <consortium name="The Broad Institute Genome Sequencing Center for Infectious Disease"/>
            <person name="Wu L."/>
            <person name="Ma J."/>
        </authorList>
    </citation>
    <scope>NUCLEOTIDE SEQUENCE [LARGE SCALE GENOMIC DNA]</scope>
    <source>
        <strain evidence="3">CCM 8653</strain>
    </source>
</reference>
<dbReference type="Proteomes" id="UP000632535">
    <property type="component" value="Unassembled WGS sequence"/>
</dbReference>
<accession>A0ABQ2BD69</accession>
<feature type="signal peptide" evidence="1">
    <location>
        <begin position="1"/>
        <end position="35"/>
    </location>
</feature>
<comment type="caution">
    <text evidence="2">The sequence shown here is derived from an EMBL/GenBank/DDBJ whole genome shotgun (WGS) entry which is preliminary data.</text>
</comment>
<protein>
    <recommendedName>
        <fullName evidence="4">Peptidoglycan-binding domain 1 protein</fullName>
    </recommendedName>
</protein>
<evidence type="ECO:0000313" key="2">
    <source>
        <dbReference type="EMBL" id="GGI11634.1"/>
    </source>
</evidence>
<keyword evidence="1" id="KW-0732">Signal</keyword>
<evidence type="ECO:0000313" key="3">
    <source>
        <dbReference type="Proteomes" id="UP000632535"/>
    </source>
</evidence>
<evidence type="ECO:0000256" key="1">
    <source>
        <dbReference type="SAM" id="SignalP"/>
    </source>
</evidence>
<sequence>MSPADAGPWTGRRRLAAVGAAAALLWSLCPSPALAGPVAAPEREGHVMTRPEALLPMGFGKQSSRSSTLKRYLRWADAYGFRVSEHPSYGGVTRGAHASRSWHYDGLAADLNWGPPGAPASERTNVRFAIKVANSLGLGVIYARDGTVGSAADHRSHLHVDVGSTSNYGRGLVRVPEGQRRTQSLQGAAHFPWAQRDNLWGTNTDKRLQAIRAASRMHGTKFPYGVKLAQRAVGVTADGKWGPKSRAAHDRTVAAVQRAISVSPTGIWGPVTERTYLKVRAKLR</sequence>
<dbReference type="EMBL" id="BMDG01000016">
    <property type="protein sequence ID" value="GGI11634.1"/>
    <property type="molecule type" value="Genomic_DNA"/>
</dbReference>
<name>A0ABQ2BD69_9MICO</name>
<keyword evidence="3" id="KW-1185">Reference proteome</keyword>
<gene>
    <name evidence="2" type="ORF">GCM10007368_37170</name>
</gene>
<evidence type="ECO:0008006" key="4">
    <source>
        <dbReference type="Google" id="ProtNLM"/>
    </source>
</evidence>
<organism evidence="2 3">
    <name type="scientific">Isoptericola cucumis</name>
    <dbReference type="NCBI Taxonomy" id="1776856"/>
    <lineage>
        <taxon>Bacteria</taxon>
        <taxon>Bacillati</taxon>
        <taxon>Actinomycetota</taxon>
        <taxon>Actinomycetes</taxon>
        <taxon>Micrococcales</taxon>
        <taxon>Promicromonosporaceae</taxon>
        <taxon>Isoptericola</taxon>
    </lineage>
</organism>
<proteinExistence type="predicted"/>
<feature type="chain" id="PRO_5045472640" description="Peptidoglycan-binding domain 1 protein" evidence="1">
    <location>
        <begin position="36"/>
        <end position="284"/>
    </location>
</feature>